<dbReference type="InterPro" id="IPR003323">
    <property type="entry name" value="OTU_dom"/>
</dbReference>
<dbReference type="EMBL" id="AWWV01008615">
    <property type="protein sequence ID" value="OMO89725.1"/>
    <property type="molecule type" value="Genomic_DNA"/>
</dbReference>
<feature type="compositionally biased region" description="Low complexity" evidence="1">
    <location>
        <begin position="227"/>
        <end position="236"/>
    </location>
</feature>
<dbReference type="PANTHER" id="PTHR35046">
    <property type="entry name" value="ZINC KNUCKLE (CCHC-TYPE) FAMILY PROTEIN"/>
    <property type="match status" value="1"/>
</dbReference>
<feature type="region of interest" description="Disordered" evidence="1">
    <location>
        <begin position="221"/>
        <end position="249"/>
    </location>
</feature>
<comment type="caution">
    <text evidence="4">The sequence shown here is derived from an EMBL/GenBank/DDBJ whole genome shotgun (WGS) entry which is preliminary data.</text>
</comment>
<dbReference type="Gene3D" id="2.40.70.10">
    <property type="entry name" value="Acid Proteases"/>
    <property type="match status" value="1"/>
</dbReference>
<feature type="compositionally biased region" description="Low complexity" evidence="1">
    <location>
        <begin position="40"/>
        <end position="50"/>
    </location>
</feature>
<dbReference type="Pfam" id="PF02338">
    <property type="entry name" value="OTU"/>
    <property type="match status" value="1"/>
</dbReference>
<feature type="region of interest" description="Disordered" evidence="1">
    <location>
        <begin position="269"/>
        <end position="305"/>
    </location>
</feature>
<evidence type="ECO:0000259" key="2">
    <source>
        <dbReference type="Pfam" id="PF02338"/>
    </source>
</evidence>
<feature type="region of interest" description="Disordered" evidence="1">
    <location>
        <begin position="40"/>
        <end position="99"/>
    </location>
</feature>
<proteinExistence type="predicted"/>
<dbReference type="AlphaFoldDB" id="A0A1R3J4G6"/>
<accession>A0A1R3J4G6</accession>
<evidence type="ECO:0000256" key="1">
    <source>
        <dbReference type="SAM" id="MobiDB-lite"/>
    </source>
</evidence>
<dbReference type="OrthoDB" id="1719899at2759"/>
<sequence>MEGQQGEQNQEVNTTAFLQQIIQQLGTVNTRLDAIENRNQQAQQGANAAHNNERVQPPPPRQVIPRVDPMERLRQQELGGQAYNENLRPRRGVEREEHKDNIKYKIPKFNGRGSPSDYLEWESKLDMYFDYHPHAESKKVQIATLEFSENALNWSNQLVQSRRRNLERPIETWAEVDEAPQATMARFMAGLNRDIHGIVEMQQHYDVEELLQHALKAESQVKRNGAKKSFASSSSSWKTPIKKDEKSFNKEKEMAQKGVMYLNDHDEVVSEDEESALGSSGDGEDERGFAHDDEDDDDGNTPALSNLVARRTLSTYVKGDVHNQRENLFHTRMYACGKPSSVIIDRGSCTNIASVYLLKELSLPTTKHPKPYSLRWFNDREEIKVNKQVLVSLSLGRYNDEVLCNVLPMQACHVLLGQPWQFDNKVHHDGETNKYSFVCGKHPITLIPLSPQEALKDQLKLKEDFAKLESEYRIQEKLKNVSSSVNCVDIKSVLVDKHASSKKVAKEKADFVKDLHARVRAQIEKKTQHYMKNANKGRKEIIFEPGDWVWVHLRKERFPEKRKSKLLPRGDGPFHVLERINNNAYKLDLPSDYGNVDQGLEGSMDKLEGGGIANPNSTNMGIANPTSNDKQKLNRPFDPLVMPLGPMTTGVSDTRLLTLDSRLSTVDHPLLFSALRLLHFQIRQHLNGGRPSANVRPSLRVAALDEEAPAGLKVSWLNTLNSQGLTGLWHNRGPSWGSTSILRDGRCLFRSVVHGAWLRAGKQSLSETLQKQLADELRAKVADEFIKRRADTEWSPITVHMRDKNSGGLKTIAEYGQEYGKENPIRVLYHGYGHYDVLRSPVGTEVSFYPFCSE</sequence>
<dbReference type="Proteomes" id="UP000188268">
    <property type="component" value="Unassembled WGS sequence"/>
</dbReference>
<name>A0A1R3J4G6_COCAP</name>
<dbReference type="Pfam" id="PF24626">
    <property type="entry name" value="SH3_Tf2-1"/>
    <property type="match status" value="1"/>
</dbReference>
<feature type="compositionally biased region" description="Basic and acidic residues" evidence="1">
    <location>
        <begin position="87"/>
        <end position="99"/>
    </location>
</feature>
<keyword evidence="5" id="KW-1185">Reference proteome</keyword>
<gene>
    <name evidence="4" type="ORF">CCACVL1_07669</name>
</gene>
<reference evidence="4 5" key="1">
    <citation type="submission" date="2013-09" db="EMBL/GenBank/DDBJ databases">
        <title>Corchorus capsularis genome sequencing.</title>
        <authorList>
            <person name="Alam M."/>
            <person name="Haque M.S."/>
            <person name="Islam M.S."/>
            <person name="Emdad E.M."/>
            <person name="Islam M.M."/>
            <person name="Ahmed B."/>
            <person name="Halim A."/>
            <person name="Hossen Q.M.M."/>
            <person name="Hossain M.Z."/>
            <person name="Ahmed R."/>
            <person name="Khan M.M."/>
            <person name="Islam R."/>
            <person name="Rashid M.M."/>
            <person name="Khan S.A."/>
            <person name="Rahman M.S."/>
            <person name="Alam M."/>
        </authorList>
    </citation>
    <scope>NUCLEOTIDE SEQUENCE [LARGE SCALE GENOMIC DNA]</scope>
    <source>
        <strain evidence="5">cv. CVL-1</strain>
        <tissue evidence="4">Whole seedling</tissue>
    </source>
</reference>
<dbReference type="Gramene" id="OMO89725">
    <property type="protein sequence ID" value="OMO89725"/>
    <property type="gene ID" value="CCACVL1_07669"/>
</dbReference>
<dbReference type="CDD" id="cd00303">
    <property type="entry name" value="retropepsin_like"/>
    <property type="match status" value="1"/>
</dbReference>
<organism evidence="4 5">
    <name type="scientific">Corchorus capsularis</name>
    <name type="common">Jute</name>
    <dbReference type="NCBI Taxonomy" id="210143"/>
    <lineage>
        <taxon>Eukaryota</taxon>
        <taxon>Viridiplantae</taxon>
        <taxon>Streptophyta</taxon>
        <taxon>Embryophyta</taxon>
        <taxon>Tracheophyta</taxon>
        <taxon>Spermatophyta</taxon>
        <taxon>Magnoliopsida</taxon>
        <taxon>eudicotyledons</taxon>
        <taxon>Gunneridae</taxon>
        <taxon>Pentapetalae</taxon>
        <taxon>rosids</taxon>
        <taxon>malvids</taxon>
        <taxon>Malvales</taxon>
        <taxon>Malvaceae</taxon>
        <taxon>Grewioideae</taxon>
        <taxon>Apeibeae</taxon>
        <taxon>Corchorus</taxon>
    </lineage>
</organism>
<dbReference type="InterPro" id="IPR021109">
    <property type="entry name" value="Peptidase_aspartic_dom_sf"/>
</dbReference>
<protein>
    <recommendedName>
        <fullName evidence="6">Ovarian tumor, otubain</fullName>
    </recommendedName>
</protein>
<dbReference type="PANTHER" id="PTHR35046:SF9">
    <property type="entry name" value="RNA-DIRECTED DNA POLYMERASE"/>
    <property type="match status" value="1"/>
</dbReference>
<dbReference type="STRING" id="210143.A0A1R3J4G6"/>
<evidence type="ECO:0000313" key="5">
    <source>
        <dbReference type="Proteomes" id="UP000188268"/>
    </source>
</evidence>
<feature type="domain" description="Tf2-1-like SH3-like" evidence="3">
    <location>
        <begin position="546"/>
        <end position="595"/>
    </location>
</feature>
<dbReference type="InterPro" id="IPR056924">
    <property type="entry name" value="SH3_Tf2-1"/>
</dbReference>
<evidence type="ECO:0008006" key="6">
    <source>
        <dbReference type="Google" id="ProtNLM"/>
    </source>
</evidence>
<evidence type="ECO:0000259" key="3">
    <source>
        <dbReference type="Pfam" id="PF24626"/>
    </source>
</evidence>
<evidence type="ECO:0000313" key="4">
    <source>
        <dbReference type="EMBL" id="OMO89725.1"/>
    </source>
</evidence>
<feature type="domain" description="OTU" evidence="2">
    <location>
        <begin position="744"/>
        <end position="794"/>
    </location>
</feature>